<name>A0A1M6JLP7_9FIRM</name>
<dbReference type="Pfam" id="PF08388">
    <property type="entry name" value="GIIM"/>
    <property type="match status" value="1"/>
</dbReference>
<evidence type="ECO:0000259" key="1">
    <source>
        <dbReference type="Pfam" id="PF08388"/>
    </source>
</evidence>
<dbReference type="EMBL" id="FQZV01000026">
    <property type="protein sequence ID" value="SHJ47596.1"/>
    <property type="molecule type" value="Genomic_DNA"/>
</dbReference>
<sequence length="157" mass="19182">MTFLGYSFYKTKEGFIGYKVPKERVDRLRQKIREITNKNWSVAMEERIRKLNQLLRGWTQYYRLTSMQWLVGNLDGWVRRRLRAVRWKEWKKTSTKYKNLVKLGTSPKEAWQHANSRKGYWRIAKSWILNKTLTNQYWKEQGFIGFLDYYLVVKVDT</sequence>
<dbReference type="RefSeq" id="WP_207650429.1">
    <property type="nucleotide sequence ID" value="NZ_FQZV01000026.1"/>
</dbReference>
<dbReference type="Proteomes" id="UP000184536">
    <property type="component" value="Unassembled WGS sequence"/>
</dbReference>
<reference evidence="3" key="1">
    <citation type="submission" date="2016-11" db="EMBL/GenBank/DDBJ databases">
        <authorList>
            <person name="Varghese N."/>
            <person name="Submissions S."/>
        </authorList>
    </citation>
    <scope>NUCLEOTIDE SEQUENCE [LARGE SCALE GENOMIC DNA]</scope>
    <source>
        <strain evidence="3">DSM 17957</strain>
    </source>
</reference>
<organism evidence="2 3">
    <name type="scientific">Geosporobacter subterraneus DSM 17957</name>
    <dbReference type="NCBI Taxonomy" id="1121919"/>
    <lineage>
        <taxon>Bacteria</taxon>
        <taxon>Bacillati</taxon>
        <taxon>Bacillota</taxon>
        <taxon>Clostridia</taxon>
        <taxon>Peptostreptococcales</taxon>
        <taxon>Thermotaleaceae</taxon>
        <taxon>Geosporobacter</taxon>
    </lineage>
</organism>
<evidence type="ECO:0000313" key="2">
    <source>
        <dbReference type="EMBL" id="SHJ47596.1"/>
    </source>
</evidence>
<evidence type="ECO:0000313" key="3">
    <source>
        <dbReference type="Proteomes" id="UP000184536"/>
    </source>
</evidence>
<gene>
    <name evidence="2" type="ORF">SAMN02745975_02184</name>
</gene>
<dbReference type="InterPro" id="IPR013597">
    <property type="entry name" value="Mat_intron_G2"/>
</dbReference>
<keyword evidence="3" id="KW-1185">Reference proteome</keyword>
<protein>
    <submittedName>
        <fullName evidence="2">Group II intron, maturase-specific domain</fullName>
    </submittedName>
</protein>
<feature type="domain" description="Group II intron maturase-specific" evidence="1">
    <location>
        <begin position="26"/>
        <end position="102"/>
    </location>
</feature>
<accession>A0A1M6JLP7</accession>
<proteinExistence type="predicted"/>
<dbReference type="AlphaFoldDB" id="A0A1M6JLP7"/>
<dbReference type="STRING" id="1121919.SAMN02745975_02184"/>